<organism evidence="2 4">
    <name type="scientific">Colwellia hornerae</name>
    <dbReference type="NCBI Taxonomy" id="89402"/>
    <lineage>
        <taxon>Bacteria</taxon>
        <taxon>Pseudomonadati</taxon>
        <taxon>Pseudomonadota</taxon>
        <taxon>Gammaproteobacteria</taxon>
        <taxon>Alteromonadales</taxon>
        <taxon>Colwelliaceae</taxon>
        <taxon>Colwellia</taxon>
    </lineage>
</organism>
<dbReference type="EMBL" id="VOLQ01000050">
    <property type="protein sequence ID" value="TWX63169.1"/>
    <property type="molecule type" value="Genomic_DNA"/>
</dbReference>
<reference evidence="2 4" key="1">
    <citation type="submission" date="2019-07" db="EMBL/GenBank/DDBJ databases">
        <title>Genomes of sea-ice associated Colwellia species.</title>
        <authorList>
            <person name="Bowman J.P."/>
        </authorList>
    </citation>
    <scope>NUCLEOTIDE SEQUENCE [LARGE SCALE GENOMIC DNA]</scope>
    <source>
        <strain evidence="1 3">ACAM 607</strain>
        <strain evidence="2 4">IC036</strain>
    </source>
</reference>
<accession>A0A5C6Q2T7</accession>
<dbReference type="Proteomes" id="UP000321917">
    <property type="component" value="Unassembled WGS sequence"/>
</dbReference>
<dbReference type="AlphaFoldDB" id="A0A5C6Q2T7"/>
<dbReference type="OrthoDB" id="5771593at2"/>
<dbReference type="RefSeq" id="WP_146801039.1">
    <property type="nucleotide sequence ID" value="NZ_VOLP01000036.1"/>
</dbReference>
<gene>
    <name evidence="1" type="ORF">ESZ26_17945</name>
    <name evidence="2" type="ORF">ESZ27_17580</name>
</gene>
<dbReference type="InterPro" id="IPR025284">
    <property type="entry name" value="DUF4144"/>
</dbReference>
<name>A0A5C6Q2T7_9GAMM</name>
<proteinExistence type="predicted"/>
<comment type="caution">
    <text evidence="2">The sequence shown here is derived from an EMBL/GenBank/DDBJ whole genome shotgun (WGS) entry which is preliminary data.</text>
</comment>
<evidence type="ECO:0000313" key="2">
    <source>
        <dbReference type="EMBL" id="TWX63169.1"/>
    </source>
</evidence>
<dbReference type="EMBL" id="VOLR01000037">
    <property type="protein sequence ID" value="TWX54334.1"/>
    <property type="molecule type" value="Genomic_DNA"/>
</dbReference>
<keyword evidence="3" id="KW-1185">Reference proteome</keyword>
<dbReference type="Pfam" id="PF13642">
    <property type="entry name" value="DUF4144"/>
    <property type="match status" value="1"/>
</dbReference>
<sequence>MIYWPCILKLEGEDELTYLASALEFISECQDLILSDEDYVIDSKGVCYLIECVSQQQVLVKTERTVVLAQVLDLIRAHEFSKAELCLTKIYFLTVADAINSLRY</sequence>
<protein>
    <submittedName>
        <fullName evidence="2">Uncharacterized protein</fullName>
    </submittedName>
</protein>
<evidence type="ECO:0000313" key="1">
    <source>
        <dbReference type="EMBL" id="TWX54334.1"/>
    </source>
</evidence>
<evidence type="ECO:0000313" key="4">
    <source>
        <dbReference type="Proteomes" id="UP000321917"/>
    </source>
</evidence>
<dbReference type="Gene3D" id="2.40.10.320">
    <property type="entry name" value="Uncharacterised protein PF13642 yp_926445, N-terminal domain"/>
    <property type="match status" value="1"/>
</dbReference>
<evidence type="ECO:0000313" key="3">
    <source>
        <dbReference type="Proteomes" id="UP000321525"/>
    </source>
</evidence>
<dbReference type="Proteomes" id="UP000321525">
    <property type="component" value="Unassembled WGS sequence"/>
</dbReference>